<protein>
    <recommendedName>
        <fullName evidence="7">UDP-N-acetylmuramyl-tripeptide synthetase</fullName>
        <ecNumber evidence="7">6.3.2.-</ecNumber>
    </recommendedName>
    <alternativeName>
        <fullName evidence="7">UDP-MurNAc-tripeptide synthetase</fullName>
    </alternativeName>
</protein>
<keyword evidence="7" id="KW-0547">Nucleotide-binding</keyword>
<dbReference type="GO" id="GO:0009252">
    <property type="term" value="P:peptidoglycan biosynthetic process"/>
    <property type="evidence" value="ECO:0007669"/>
    <property type="project" value="UniProtKB-UniRule"/>
</dbReference>
<evidence type="ECO:0000256" key="6">
    <source>
        <dbReference type="ARBA" id="ARBA00023316"/>
    </source>
</evidence>
<feature type="binding site" evidence="7">
    <location>
        <position position="30"/>
    </location>
    <ligand>
        <name>UDP-N-acetyl-alpha-D-muramoyl-L-alanyl-D-glutamate</name>
        <dbReference type="ChEBI" id="CHEBI:83900"/>
    </ligand>
</feature>
<evidence type="ECO:0000256" key="8">
    <source>
        <dbReference type="RuleBase" id="RU004135"/>
    </source>
</evidence>
<dbReference type="Proteomes" id="UP000176725">
    <property type="component" value="Unassembled WGS sequence"/>
</dbReference>
<reference evidence="12 13" key="1">
    <citation type="journal article" date="2016" name="Nat. Commun.">
        <title>Thousands of microbial genomes shed light on interconnected biogeochemical processes in an aquifer system.</title>
        <authorList>
            <person name="Anantharaman K."/>
            <person name="Brown C.T."/>
            <person name="Hug L.A."/>
            <person name="Sharon I."/>
            <person name="Castelle C.J."/>
            <person name="Probst A.J."/>
            <person name="Thomas B.C."/>
            <person name="Singh A."/>
            <person name="Wilkins M.J."/>
            <person name="Karaoz U."/>
            <person name="Brodie E.L."/>
            <person name="Williams K.H."/>
            <person name="Hubbard S.S."/>
            <person name="Banfield J.F."/>
        </authorList>
    </citation>
    <scope>NUCLEOTIDE SEQUENCE [LARGE SCALE GENOMIC DNA]</scope>
</reference>
<dbReference type="GO" id="GO:0051301">
    <property type="term" value="P:cell division"/>
    <property type="evidence" value="ECO:0007669"/>
    <property type="project" value="UniProtKB-KW"/>
</dbReference>
<keyword evidence="7" id="KW-0460">Magnesium</keyword>
<comment type="function">
    <text evidence="7">Catalyzes the addition of an amino acid to the nucleotide precursor UDP-N-acetylmuramoyl-L-alanyl-D-glutamate (UMAG) in the biosynthesis of bacterial cell-wall peptidoglycan.</text>
</comment>
<dbReference type="InterPro" id="IPR004101">
    <property type="entry name" value="Mur_ligase_C"/>
</dbReference>
<dbReference type="InterPro" id="IPR035911">
    <property type="entry name" value="MurE/MurF_N"/>
</dbReference>
<evidence type="ECO:0000256" key="7">
    <source>
        <dbReference type="HAMAP-Rule" id="MF_00208"/>
    </source>
</evidence>
<dbReference type="GO" id="GO:0008360">
    <property type="term" value="P:regulation of cell shape"/>
    <property type="evidence" value="ECO:0007669"/>
    <property type="project" value="UniProtKB-KW"/>
</dbReference>
<dbReference type="Pfam" id="PF08245">
    <property type="entry name" value="Mur_ligase_M"/>
    <property type="match status" value="1"/>
</dbReference>
<dbReference type="Gene3D" id="3.40.1190.10">
    <property type="entry name" value="Mur-like, catalytic domain"/>
    <property type="match status" value="1"/>
</dbReference>
<feature type="domain" description="Mur ligase N-terminal catalytic" evidence="9">
    <location>
        <begin position="24"/>
        <end position="99"/>
    </location>
</feature>
<dbReference type="Pfam" id="PF02875">
    <property type="entry name" value="Mur_ligase_C"/>
    <property type="match status" value="1"/>
</dbReference>
<comment type="PTM">
    <text evidence="7">Carboxylation is probably crucial for Mg(2+) binding and, consequently, for the gamma-phosphate positioning of ATP.</text>
</comment>
<dbReference type="InterPro" id="IPR036565">
    <property type="entry name" value="Mur-like_cat_sf"/>
</dbReference>
<dbReference type="NCBIfam" id="TIGR01085">
    <property type="entry name" value="murE"/>
    <property type="match status" value="1"/>
</dbReference>
<keyword evidence="3 7" id="KW-0133">Cell shape</keyword>
<keyword evidence="5 7" id="KW-0131">Cell cycle</keyword>
<dbReference type="Gene3D" id="3.40.1390.10">
    <property type="entry name" value="MurE/MurF, N-terminal domain"/>
    <property type="match status" value="1"/>
</dbReference>
<name>A0A1F8BMR4_9BACT</name>
<dbReference type="NCBIfam" id="NF001126">
    <property type="entry name" value="PRK00139.1-4"/>
    <property type="match status" value="1"/>
</dbReference>
<dbReference type="SUPFAM" id="SSF53623">
    <property type="entry name" value="MurD-like peptide ligases, catalytic domain"/>
    <property type="match status" value="1"/>
</dbReference>
<dbReference type="PANTHER" id="PTHR23135">
    <property type="entry name" value="MUR LIGASE FAMILY MEMBER"/>
    <property type="match status" value="1"/>
</dbReference>
<proteinExistence type="inferred from homology"/>
<keyword evidence="7" id="KW-0067">ATP-binding</keyword>
<dbReference type="InterPro" id="IPR005761">
    <property type="entry name" value="UDP-N-AcMur-Glu-dNH2Pim_ligase"/>
</dbReference>
<feature type="binding site" evidence="7">
    <location>
        <position position="192"/>
    </location>
    <ligand>
        <name>UDP-N-acetyl-alpha-D-muramoyl-L-alanyl-D-glutamate</name>
        <dbReference type="ChEBI" id="CHEBI:83900"/>
    </ligand>
</feature>
<dbReference type="HAMAP" id="MF_00208">
    <property type="entry name" value="MurE"/>
    <property type="match status" value="1"/>
</dbReference>
<evidence type="ECO:0000256" key="2">
    <source>
        <dbReference type="ARBA" id="ARBA00022618"/>
    </source>
</evidence>
<dbReference type="AlphaFoldDB" id="A0A1F8BMR4"/>
<evidence type="ECO:0000313" key="13">
    <source>
        <dbReference type="Proteomes" id="UP000176725"/>
    </source>
</evidence>
<comment type="caution">
    <text evidence="7">Lacks conserved residue(s) required for the propagation of feature annotation.</text>
</comment>
<evidence type="ECO:0000256" key="3">
    <source>
        <dbReference type="ARBA" id="ARBA00022960"/>
    </source>
</evidence>
<feature type="domain" description="Mur ligase central" evidence="11">
    <location>
        <begin position="111"/>
        <end position="312"/>
    </location>
</feature>
<keyword evidence="7" id="KW-0963">Cytoplasm</keyword>
<evidence type="ECO:0000256" key="4">
    <source>
        <dbReference type="ARBA" id="ARBA00022984"/>
    </source>
</evidence>
<dbReference type="InterPro" id="IPR036615">
    <property type="entry name" value="Mur_ligase_C_dom_sf"/>
</dbReference>
<gene>
    <name evidence="7" type="primary">murE</name>
    <name evidence="12" type="ORF">A2893_04875</name>
</gene>
<feature type="binding site" evidence="7">
    <location>
        <position position="190"/>
    </location>
    <ligand>
        <name>UDP-N-acetyl-alpha-D-muramoyl-L-alanyl-D-glutamate</name>
        <dbReference type="ChEBI" id="CHEBI:83900"/>
    </ligand>
</feature>
<dbReference type="GO" id="GO:0016881">
    <property type="term" value="F:acid-amino acid ligase activity"/>
    <property type="evidence" value="ECO:0007669"/>
    <property type="project" value="UniProtKB-UniRule"/>
</dbReference>
<sequence>MKLYKLLENLSDYKVYGKVHLVLTSITEDSRQAKKGGLFVAVKGLTVDGHKFIPQAVENGAKVVVGELDKGEINIPKGATYVKVKNSRKALGLMASSFYGNSSSKLKVIGVTGTDGKTTTAFLIYHILQTAGKKVGLVSTVSAKIGKREVDTGLHVTNPDPVTLQSFLADMVKARCEFAVVEVTSHGLDQERTAGVNFDSAALTNITHEHLDYHKSFEEYLDTKAKLFQYVKSFVVLNRDDESFEYISKTTQARTISYAIKDRSSDLYAQNIREEVGKTVYELVRGVNSFKIQTDLPGEYNVSNSLAAIGIALEYGVSVESIKKALLSFKAPKGRLEKIETYKNFEVYVDFAHTSNSLENVLSLLIKRIAQKQEKRKLIAVFGCAGERDVKKRPLMGEISTRIADTSIFTAEDPRSEDVNKIITEIVKGTRKSEVMEIKPSHFKTLKESDKHYFLRIPERGEAISFAIQKLAKKGDIVVICGKGHEQSMAYDGKEYDWSDHEAVKMALKGDIKKIIREES</sequence>
<dbReference type="Gene3D" id="3.90.190.20">
    <property type="entry name" value="Mur ligase, C-terminal domain"/>
    <property type="match status" value="1"/>
</dbReference>
<dbReference type="Pfam" id="PF01225">
    <property type="entry name" value="Mur_ligase"/>
    <property type="match status" value="1"/>
</dbReference>
<evidence type="ECO:0000259" key="11">
    <source>
        <dbReference type="Pfam" id="PF08245"/>
    </source>
</evidence>
<feature type="binding site" evidence="7">
    <location>
        <position position="184"/>
    </location>
    <ligand>
        <name>UDP-N-acetyl-alpha-D-muramoyl-L-alanyl-D-glutamate</name>
        <dbReference type="ChEBI" id="CHEBI:83900"/>
    </ligand>
</feature>
<keyword evidence="7" id="KW-0436">Ligase</keyword>
<feature type="binding site" evidence="7">
    <location>
        <begin position="113"/>
        <end position="119"/>
    </location>
    <ligand>
        <name>ATP</name>
        <dbReference type="ChEBI" id="CHEBI:30616"/>
    </ligand>
</feature>
<comment type="subcellular location">
    <subcellularLocation>
        <location evidence="7 8">Cytoplasm</location>
    </subcellularLocation>
</comment>
<dbReference type="EC" id="6.3.2.-" evidence="7"/>
<dbReference type="GO" id="GO:0071555">
    <property type="term" value="P:cell wall organization"/>
    <property type="evidence" value="ECO:0007669"/>
    <property type="project" value="UniProtKB-KW"/>
</dbReference>
<accession>A0A1F8BMR4</accession>
<dbReference type="SUPFAM" id="SSF63418">
    <property type="entry name" value="MurE/MurF N-terminal domain"/>
    <property type="match status" value="1"/>
</dbReference>
<feature type="domain" description="Mur ligase C-terminal" evidence="10">
    <location>
        <begin position="334"/>
        <end position="484"/>
    </location>
</feature>
<comment type="caution">
    <text evidence="12">The sequence shown here is derived from an EMBL/GenBank/DDBJ whole genome shotgun (WGS) entry which is preliminary data.</text>
</comment>
<dbReference type="EMBL" id="MGHH01000007">
    <property type="protein sequence ID" value="OGM64959.1"/>
    <property type="molecule type" value="Genomic_DNA"/>
</dbReference>
<dbReference type="InterPro" id="IPR013221">
    <property type="entry name" value="Mur_ligase_cen"/>
</dbReference>
<dbReference type="GO" id="GO:0005524">
    <property type="term" value="F:ATP binding"/>
    <property type="evidence" value="ECO:0007669"/>
    <property type="project" value="UniProtKB-UniRule"/>
</dbReference>
<dbReference type="SUPFAM" id="SSF53244">
    <property type="entry name" value="MurD-like peptide ligases, peptide-binding domain"/>
    <property type="match status" value="1"/>
</dbReference>
<comment type="similarity">
    <text evidence="1 7">Belongs to the MurCDEF family. MurE subfamily.</text>
</comment>
<evidence type="ECO:0000259" key="10">
    <source>
        <dbReference type="Pfam" id="PF02875"/>
    </source>
</evidence>
<feature type="modified residue" description="N6-carboxylysine" evidence="7">
    <location>
        <position position="224"/>
    </location>
</feature>
<keyword evidence="4 7" id="KW-0573">Peptidoglycan synthesis</keyword>
<dbReference type="InterPro" id="IPR000713">
    <property type="entry name" value="Mur_ligase_N"/>
</dbReference>
<comment type="pathway">
    <text evidence="7 8">Cell wall biogenesis; peptidoglycan biosynthesis.</text>
</comment>
<keyword evidence="6 7" id="KW-0961">Cell wall biogenesis/degradation</keyword>
<organism evidence="12 13">
    <name type="scientific">Candidatus Woesebacteria bacterium RIFCSPLOWO2_01_FULL_39_25</name>
    <dbReference type="NCBI Taxonomy" id="1802521"/>
    <lineage>
        <taxon>Bacteria</taxon>
        <taxon>Candidatus Woeseibacteriota</taxon>
    </lineage>
</organism>
<dbReference type="STRING" id="1802521.A2893_04875"/>
<dbReference type="PANTHER" id="PTHR23135:SF4">
    <property type="entry name" value="UDP-N-ACETYLMURAMOYL-L-ALANYL-D-GLUTAMATE--2,6-DIAMINOPIMELATE LIGASE MURE HOMOLOG, CHLOROPLASTIC"/>
    <property type="match status" value="1"/>
</dbReference>
<evidence type="ECO:0000313" key="12">
    <source>
        <dbReference type="EMBL" id="OGM64959.1"/>
    </source>
</evidence>
<evidence type="ECO:0000259" key="9">
    <source>
        <dbReference type="Pfam" id="PF01225"/>
    </source>
</evidence>
<dbReference type="GO" id="GO:0000287">
    <property type="term" value="F:magnesium ion binding"/>
    <property type="evidence" value="ECO:0007669"/>
    <property type="project" value="UniProtKB-UniRule"/>
</dbReference>
<evidence type="ECO:0000256" key="5">
    <source>
        <dbReference type="ARBA" id="ARBA00023306"/>
    </source>
</evidence>
<dbReference type="UniPathway" id="UPA00219"/>
<keyword evidence="2 7" id="KW-0132">Cell division</keyword>
<dbReference type="GO" id="GO:0005737">
    <property type="term" value="C:cytoplasm"/>
    <property type="evidence" value="ECO:0007669"/>
    <property type="project" value="UniProtKB-SubCell"/>
</dbReference>
<comment type="cofactor">
    <cofactor evidence="7">
        <name>Mg(2+)</name>
        <dbReference type="ChEBI" id="CHEBI:18420"/>
    </cofactor>
</comment>
<evidence type="ECO:0000256" key="1">
    <source>
        <dbReference type="ARBA" id="ARBA00005898"/>
    </source>
</evidence>